<evidence type="ECO:0000313" key="2">
    <source>
        <dbReference type="Proteomes" id="UP000317863"/>
    </source>
</evidence>
<organism evidence="1 2">
    <name type="scientific">Peptacetobacter hominis</name>
    <dbReference type="NCBI Taxonomy" id="2743610"/>
    <lineage>
        <taxon>Bacteria</taxon>
        <taxon>Bacillati</taxon>
        <taxon>Bacillota</taxon>
        <taxon>Clostridia</taxon>
        <taxon>Peptostreptococcales</taxon>
        <taxon>Peptostreptococcaceae</taxon>
        <taxon>Peptacetobacter</taxon>
    </lineage>
</organism>
<dbReference type="InterPro" id="IPR024211">
    <property type="entry name" value="DUF3841"/>
</dbReference>
<dbReference type="Pfam" id="PF12952">
    <property type="entry name" value="DUF3841"/>
    <property type="match status" value="1"/>
</dbReference>
<dbReference type="AlphaFoldDB" id="A0A544QYG1"/>
<dbReference type="Proteomes" id="UP000317863">
    <property type="component" value="Unassembled WGS sequence"/>
</dbReference>
<name>A0A544QYG1_9FIRM</name>
<evidence type="ECO:0000313" key="1">
    <source>
        <dbReference type="EMBL" id="TQQ85746.1"/>
    </source>
</evidence>
<dbReference type="OrthoDB" id="286252at2"/>
<sequence length="185" mass="21861">MGKIKVWTKQNIKVLDEIEKTGRYLTKREFIKKDLGDEADLVLETYDWLVKNGPKASEKPDYADYPVWVSFSKDATMKPEKGFAVLELEIDEDMITYINIEKWGMILNYSYIPKDEEDEKRHKQLLKDYGTGDAQAYMSRFYPQIKMEIQNSWKRLFDDSISMGNNSCYGNIWEVRKEWILGITK</sequence>
<proteinExistence type="predicted"/>
<accession>A0A544QYG1</accession>
<keyword evidence="2" id="KW-1185">Reference proteome</keyword>
<gene>
    <name evidence="1" type="ORF">EXD82_00600</name>
</gene>
<reference evidence="1 2" key="1">
    <citation type="submission" date="2019-02" db="EMBL/GenBank/DDBJ databases">
        <title>Peptostreptococcaceae bacterium ZHW00191 nov., a new bacterium isolated from the human gut.</title>
        <authorList>
            <person name="Zhou H.-W."/>
            <person name="Chen X.-J."/>
        </authorList>
    </citation>
    <scope>NUCLEOTIDE SEQUENCE [LARGE SCALE GENOMIC DNA]</scope>
    <source>
        <strain evidence="1 2">ZHW00191</strain>
    </source>
</reference>
<dbReference type="RefSeq" id="WP_142534971.1">
    <property type="nucleotide sequence ID" value="NZ_SGJB01000001.1"/>
</dbReference>
<dbReference type="EMBL" id="SGJB01000001">
    <property type="protein sequence ID" value="TQQ85746.1"/>
    <property type="molecule type" value="Genomic_DNA"/>
</dbReference>
<protein>
    <submittedName>
        <fullName evidence="1">DUF3841 domain-containing protein</fullName>
    </submittedName>
</protein>
<comment type="caution">
    <text evidence="1">The sequence shown here is derived from an EMBL/GenBank/DDBJ whole genome shotgun (WGS) entry which is preliminary data.</text>
</comment>